<dbReference type="Proteomes" id="UP001234297">
    <property type="component" value="Chromosome 9"/>
</dbReference>
<proteinExistence type="predicted"/>
<keyword evidence="2" id="KW-1185">Reference proteome</keyword>
<sequence length="102" mass="11556">MAWLGSLSEIVHSFLGGQRGDRCIHMPTRLDPLPFPLLKCPIGLQSVTDALLNEEEACFKIICSFRLTPHRNRKAHYRESQIASPLIIKKESPPFIHVPLLL</sequence>
<evidence type="ECO:0000313" key="2">
    <source>
        <dbReference type="Proteomes" id="UP001234297"/>
    </source>
</evidence>
<reference evidence="1 2" key="1">
    <citation type="journal article" date="2022" name="Hortic Res">
        <title>A haplotype resolved chromosomal level avocado genome allows analysis of novel avocado genes.</title>
        <authorList>
            <person name="Nath O."/>
            <person name="Fletcher S.J."/>
            <person name="Hayward A."/>
            <person name="Shaw L.M."/>
            <person name="Masouleh A.K."/>
            <person name="Furtado A."/>
            <person name="Henry R.J."/>
            <person name="Mitter N."/>
        </authorList>
    </citation>
    <scope>NUCLEOTIDE SEQUENCE [LARGE SCALE GENOMIC DNA]</scope>
    <source>
        <strain evidence="2">cv. Hass</strain>
    </source>
</reference>
<organism evidence="1 2">
    <name type="scientific">Persea americana</name>
    <name type="common">Avocado</name>
    <dbReference type="NCBI Taxonomy" id="3435"/>
    <lineage>
        <taxon>Eukaryota</taxon>
        <taxon>Viridiplantae</taxon>
        <taxon>Streptophyta</taxon>
        <taxon>Embryophyta</taxon>
        <taxon>Tracheophyta</taxon>
        <taxon>Spermatophyta</taxon>
        <taxon>Magnoliopsida</taxon>
        <taxon>Magnoliidae</taxon>
        <taxon>Laurales</taxon>
        <taxon>Lauraceae</taxon>
        <taxon>Persea</taxon>
    </lineage>
</organism>
<comment type="caution">
    <text evidence="1">The sequence shown here is derived from an EMBL/GenBank/DDBJ whole genome shotgun (WGS) entry which is preliminary data.</text>
</comment>
<protein>
    <submittedName>
        <fullName evidence="1">Uncharacterized protein</fullName>
    </submittedName>
</protein>
<evidence type="ECO:0000313" key="1">
    <source>
        <dbReference type="EMBL" id="KAJ8620138.1"/>
    </source>
</evidence>
<name>A0ACC2KGC7_PERAE</name>
<dbReference type="EMBL" id="CM056817">
    <property type="protein sequence ID" value="KAJ8620138.1"/>
    <property type="molecule type" value="Genomic_DNA"/>
</dbReference>
<gene>
    <name evidence="1" type="ORF">MRB53_028667</name>
</gene>
<accession>A0ACC2KGC7</accession>